<dbReference type="AlphaFoldDB" id="A0A9P7K246"/>
<keyword evidence="2" id="KW-1185">Reference proteome</keyword>
<name>A0A9P7K246_9AGAR</name>
<protein>
    <submittedName>
        <fullName evidence="1">Uncharacterized protein</fullName>
    </submittedName>
</protein>
<accession>A0A9P7K246</accession>
<reference evidence="1" key="2">
    <citation type="submission" date="2021-10" db="EMBL/GenBank/DDBJ databases">
        <title>Phylogenomics reveals ancestral predisposition of the termite-cultivated fungus Termitomyces towards a domesticated lifestyle.</title>
        <authorList>
            <person name="Auxier B."/>
            <person name="Grum-Grzhimaylo A."/>
            <person name="Cardenas M.E."/>
            <person name="Lodge J.D."/>
            <person name="Laessoe T."/>
            <person name="Pedersen O."/>
            <person name="Smith M.E."/>
            <person name="Kuyper T.W."/>
            <person name="Franco-Molano E.A."/>
            <person name="Baroni T.J."/>
            <person name="Aanen D.K."/>
        </authorList>
    </citation>
    <scope>NUCLEOTIDE SEQUENCE</scope>
    <source>
        <strain evidence="1">D49</strain>
    </source>
</reference>
<gene>
    <name evidence="1" type="ORF">H0H81_005453</name>
</gene>
<dbReference type="EMBL" id="JABCKI010007099">
    <property type="protein sequence ID" value="KAG5633764.1"/>
    <property type="molecule type" value="Genomic_DNA"/>
</dbReference>
<reference evidence="1" key="1">
    <citation type="submission" date="2021-02" db="EMBL/GenBank/DDBJ databases">
        <authorList>
            <person name="Nieuwenhuis M."/>
            <person name="Van De Peppel L.J.J."/>
        </authorList>
    </citation>
    <scope>NUCLEOTIDE SEQUENCE</scope>
    <source>
        <strain evidence="1">D49</strain>
    </source>
</reference>
<evidence type="ECO:0000313" key="1">
    <source>
        <dbReference type="EMBL" id="KAG5633764.1"/>
    </source>
</evidence>
<sequence>MITISPELFDEIEQKWAPPDDPVFQLVPPTFEDQVSELYAAIGSPAVSSLSFWVIYVKLLLAFRNLPEDPSLEAALLAAHEGEVLEVDIIPGLRELRHNKDFIGAIPKEGDQDTSEGDIDSDDIDLCDFADFSD</sequence>
<dbReference type="Proteomes" id="UP000717328">
    <property type="component" value="Unassembled WGS sequence"/>
</dbReference>
<organism evidence="1 2">
    <name type="scientific">Sphagnurus paluster</name>
    <dbReference type="NCBI Taxonomy" id="117069"/>
    <lineage>
        <taxon>Eukaryota</taxon>
        <taxon>Fungi</taxon>
        <taxon>Dikarya</taxon>
        <taxon>Basidiomycota</taxon>
        <taxon>Agaricomycotina</taxon>
        <taxon>Agaricomycetes</taxon>
        <taxon>Agaricomycetidae</taxon>
        <taxon>Agaricales</taxon>
        <taxon>Tricholomatineae</taxon>
        <taxon>Lyophyllaceae</taxon>
        <taxon>Sphagnurus</taxon>
    </lineage>
</organism>
<proteinExistence type="predicted"/>
<evidence type="ECO:0000313" key="2">
    <source>
        <dbReference type="Proteomes" id="UP000717328"/>
    </source>
</evidence>
<dbReference type="OrthoDB" id="5946233at2759"/>
<comment type="caution">
    <text evidence="1">The sequence shown here is derived from an EMBL/GenBank/DDBJ whole genome shotgun (WGS) entry which is preliminary data.</text>
</comment>